<keyword evidence="2" id="KW-0812">Transmembrane</keyword>
<reference evidence="4" key="2">
    <citation type="submission" date="2020-09" db="EMBL/GenBank/DDBJ databases">
        <authorList>
            <person name="Sun Q."/>
            <person name="Zhou Y."/>
        </authorList>
    </citation>
    <scope>NUCLEOTIDE SEQUENCE</scope>
    <source>
        <strain evidence="4">CGMCC 1.10749</strain>
    </source>
</reference>
<protein>
    <submittedName>
        <fullName evidence="4">Membrane protein</fullName>
    </submittedName>
</protein>
<comment type="caution">
    <text evidence="4">The sequence shown here is derived from an EMBL/GenBank/DDBJ whole genome shotgun (WGS) entry which is preliminary data.</text>
</comment>
<feature type="compositionally biased region" description="Low complexity" evidence="1">
    <location>
        <begin position="174"/>
        <end position="184"/>
    </location>
</feature>
<sequence length="184" mass="19521">MAERDLTSELRHRHQQRKAATTILVVLLMLFFAFWYAYSYYKASGASGAAAPTTTETCRPFDPTVPTAATTKVNVYNATTKNGLAARTAAELRERGFVIGEVRNDPLRRKVAVAEVRHGAAGRSRTALLVPLGGKGTTAVADGRKDATLDLVLGNGFTALAPTPSPTGLPMCPSPTTSPTKSST</sequence>
<evidence type="ECO:0000259" key="3">
    <source>
        <dbReference type="Pfam" id="PF13399"/>
    </source>
</evidence>
<evidence type="ECO:0000256" key="1">
    <source>
        <dbReference type="SAM" id="MobiDB-lite"/>
    </source>
</evidence>
<reference evidence="4" key="1">
    <citation type="journal article" date="2014" name="Int. J. Syst. Evol. Microbiol.">
        <title>Complete genome sequence of Corynebacterium casei LMG S-19264T (=DSM 44701T), isolated from a smear-ripened cheese.</title>
        <authorList>
            <consortium name="US DOE Joint Genome Institute (JGI-PGF)"/>
            <person name="Walter F."/>
            <person name="Albersmeier A."/>
            <person name="Kalinowski J."/>
            <person name="Ruckert C."/>
        </authorList>
    </citation>
    <scope>NUCLEOTIDE SEQUENCE</scope>
    <source>
        <strain evidence="4">CGMCC 1.10749</strain>
    </source>
</reference>
<evidence type="ECO:0000313" key="4">
    <source>
        <dbReference type="EMBL" id="GGB76532.1"/>
    </source>
</evidence>
<dbReference type="Proteomes" id="UP000628079">
    <property type="component" value="Unassembled WGS sequence"/>
</dbReference>
<dbReference type="RefSeq" id="WP_035945882.1">
    <property type="nucleotide sequence ID" value="NZ_BMEA01000001.1"/>
</dbReference>
<dbReference type="Gene3D" id="3.30.70.2390">
    <property type="match status" value="1"/>
</dbReference>
<keyword evidence="2" id="KW-0472">Membrane</keyword>
<feature type="region of interest" description="Disordered" evidence="1">
    <location>
        <begin position="162"/>
        <end position="184"/>
    </location>
</feature>
<evidence type="ECO:0000256" key="2">
    <source>
        <dbReference type="SAM" id="Phobius"/>
    </source>
</evidence>
<proteinExistence type="predicted"/>
<gene>
    <name evidence="4" type="ORF">GCM10011314_15180</name>
</gene>
<dbReference type="Pfam" id="PF13399">
    <property type="entry name" value="LytR_C"/>
    <property type="match status" value="1"/>
</dbReference>
<accession>A0A8H9FSY6</accession>
<dbReference type="EMBL" id="BMEA01000001">
    <property type="protein sequence ID" value="GGB76532.1"/>
    <property type="molecule type" value="Genomic_DNA"/>
</dbReference>
<feature type="domain" description="LytR/CpsA/Psr regulator C-terminal" evidence="3">
    <location>
        <begin position="71"/>
        <end position="157"/>
    </location>
</feature>
<dbReference type="AlphaFoldDB" id="A0A8H9FSY6"/>
<dbReference type="InterPro" id="IPR027381">
    <property type="entry name" value="LytR/CpsA/Psr_C"/>
</dbReference>
<evidence type="ECO:0000313" key="5">
    <source>
        <dbReference type="Proteomes" id="UP000628079"/>
    </source>
</evidence>
<organism evidence="4 5">
    <name type="scientific">Knoellia flava</name>
    <dbReference type="NCBI Taxonomy" id="913969"/>
    <lineage>
        <taxon>Bacteria</taxon>
        <taxon>Bacillati</taxon>
        <taxon>Actinomycetota</taxon>
        <taxon>Actinomycetes</taxon>
        <taxon>Micrococcales</taxon>
        <taxon>Intrasporangiaceae</taxon>
        <taxon>Knoellia</taxon>
    </lineage>
</organism>
<keyword evidence="2" id="KW-1133">Transmembrane helix</keyword>
<feature type="transmembrane region" description="Helical" evidence="2">
    <location>
        <begin position="20"/>
        <end position="38"/>
    </location>
</feature>
<name>A0A8H9FSY6_9MICO</name>